<dbReference type="InterPro" id="IPR044087">
    <property type="entry name" value="NahD-like"/>
</dbReference>
<accession>A0A6C1B0X3</accession>
<comment type="catalytic activity">
    <reaction evidence="1">
        <text>2-hydroxychromene-2-carboxylate = (3E)-4-(2-hydroxyphenyl)-2-oxobut-3-enoate</text>
        <dbReference type="Rhea" id="RHEA:27401"/>
        <dbReference type="ChEBI" id="CHEBI:59350"/>
        <dbReference type="ChEBI" id="CHEBI:59353"/>
        <dbReference type="EC" id="5.99.1.4"/>
    </reaction>
</comment>
<dbReference type="Proteomes" id="UP000501991">
    <property type="component" value="Chromosome"/>
</dbReference>
<feature type="active site" description="Nucleophile" evidence="2">
    <location>
        <position position="13"/>
    </location>
</feature>
<keyword evidence="1 4" id="KW-0413">Isomerase</keyword>
<dbReference type="InterPro" id="IPR014440">
    <property type="entry name" value="HCCAis_GSTk"/>
</dbReference>
<dbReference type="RefSeq" id="WP_173763723.1">
    <property type="nucleotide sequence ID" value="NZ_CP048836.1"/>
</dbReference>
<gene>
    <name evidence="4" type="ORF">G3580_02285</name>
</gene>
<dbReference type="PIRSF" id="PIRSF006386">
    <property type="entry name" value="HCCAis_GSTk"/>
    <property type="match status" value="1"/>
</dbReference>
<dbReference type="Pfam" id="PF01323">
    <property type="entry name" value="DSBA"/>
    <property type="match status" value="1"/>
</dbReference>
<dbReference type="KEGG" id="azq:G3580_02285"/>
<evidence type="ECO:0000259" key="3">
    <source>
        <dbReference type="Pfam" id="PF01323"/>
    </source>
</evidence>
<dbReference type="GO" id="GO:0004602">
    <property type="term" value="F:glutathione peroxidase activity"/>
    <property type="evidence" value="ECO:0007669"/>
    <property type="project" value="TreeGrafter"/>
</dbReference>
<dbReference type="InterPro" id="IPR036249">
    <property type="entry name" value="Thioredoxin-like_sf"/>
</dbReference>
<evidence type="ECO:0000313" key="4">
    <source>
        <dbReference type="EMBL" id="QID16555.1"/>
    </source>
</evidence>
<dbReference type="GO" id="GO:0018845">
    <property type="term" value="F:2-hydroxychromene-2-carboxylate isomerase activity"/>
    <property type="evidence" value="ECO:0007669"/>
    <property type="project" value="UniProtKB-UniRule"/>
</dbReference>
<dbReference type="SUPFAM" id="SSF52833">
    <property type="entry name" value="Thioredoxin-like"/>
    <property type="match status" value="1"/>
</dbReference>
<evidence type="ECO:0000313" key="5">
    <source>
        <dbReference type="Proteomes" id="UP000501991"/>
    </source>
</evidence>
<dbReference type="PANTHER" id="PTHR42943">
    <property type="entry name" value="GLUTATHIONE S-TRANSFERASE KAPPA"/>
    <property type="match status" value="1"/>
</dbReference>
<dbReference type="EC" id="5.99.1.4" evidence="1"/>
<organism evidence="4 5">
    <name type="scientific">Nitrogeniibacter mangrovi</name>
    <dbReference type="NCBI Taxonomy" id="2016596"/>
    <lineage>
        <taxon>Bacteria</taxon>
        <taxon>Pseudomonadati</taxon>
        <taxon>Pseudomonadota</taxon>
        <taxon>Betaproteobacteria</taxon>
        <taxon>Rhodocyclales</taxon>
        <taxon>Zoogloeaceae</taxon>
        <taxon>Nitrogeniibacter</taxon>
    </lineage>
</organism>
<dbReference type="Gene3D" id="3.40.30.10">
    <property type="entry name" value="Glutaredoxin"/>
    <property type="match status" value="1"/>
</dbReference>
<dbReference type="PANTHER" id="PTHR42943:SF2">
    <property type="entry name" value="GLUTATHIONE S-TRANSFERASE KAPPA 1"/>
    <property type="match status" value="1"/>
</dbReference>
<dbReference type="GO" id="GO:0004364">
    <property type="term" value="F:glutathione transferase activity"/>
    <property type="evidence" value="ECO:0007669"/>
    <property type="project" value="TreeGrafter"/>
</dbReference>
<evidence type="ECO:0000256" key="1">
    <source>
        <dbReference type="PIRNR" id="PIRNR006386"/>
    </source>
</evidence>
<dbReference type="GO" id="GO:0006749">
    <property type="term" value="P:glutathione metabolic process"/>
    <property type="evidence" value="ECO:0007669"/>
    <property type="project" value="TreeGrafter"/>
</dbReference>
<dbReference type="InterPro" id="IPR051924">
    <property type="entry name" value="GST_Kappa/NadH"/>
</dbReference>
<reference evidence="4 5" key="1">
    <citation type="submission" date="2020-02" db="EMBL/GenBank/DDBJ databases">
        <title>Nitrogenibacter mangrovi gen. nov., sp. nov. isolated from mangrove sediment, a denitrifying betaproteobacterium.</title>
        <authorList>
            <person name="Liao H."/>
            <person name="Tian Y."/>
        </authorList>
    </citation>
    <scope>NUCLEOTIDE SEQUENCE [LARGE SCALE GENOMIC DNA]</scope>
    <source>
        <strain evidence="4 5">M9-3-2</strain>
    </source>
</reference>
<dbReference type="CDD" id="cd03022">
    <property type="entry name" value="DsbA_HCCA_Iso"/>
    <property type="match status" value="1"/>
</dbReference>
<name>A0A6C1B0X3_9RHOO</name>
<dbReference type="InterPro" id="IPR001853">
    <property type="entry name" value="DSBA-like_thioredoxin_dom"/>
</dbReference>
<dbReference type="AlphaFoldDB" id="A0A6C1B0X3"/>
<evidence type="ECO:0000256" key="2">
    <source>
        <dbReference type="PIRSR" id="PIRSR006386-1"/>
    </source>
</evidence>
<feature type="domain" description="DSBA-like thioredoxin" evidence="3">
    <location>
        <begin position="5"/>
        <end position="193"/>
    </location>
</feature>
<keyword evidence="5" id="KW-1185">Reference proteome</keyword>
<dbReference type="EMBL" id="CP048836">
    <property type="protein sequence ID" value="QID16555.1"/>
    <property type="molecule type" value="Genomic_DNA"/>
</dbReference>
<sequence>MREPIDFYFDFTSPYGYFMSEKIDALAARFGRQVRWHPVLLGMVFKTTRTEPPVSVPLKGDYVKRDFARMARWLEVPFELPATFPIATQAAARTYYWLHDQDCALARRFAHAAFQALFRDGRDISAPATVVDIAAGLGVDAQALSAALQTDAVKARLKAENEAAMARGVFGAPYVIVDGEPFWGVDRLAQIERWLETGGF</sequence>
<proteinExistence type="inferred from homology"/>
<protein>
    <recommendedName>
        <fullName evidence="1">2-hydroxychromene-2-carboxylate isomerase</fullName>
        <ecNumber evidence="1">5.99.1.4</ecNumber>
    </recommendedName>
</protein>
<comment type="similarity">
    <text evidence="1">Belongs to the GST superfamily. NadH family.</text>
</comment>
<dbReference type="GO" id="GO:1901170">
    <property type="term" value="P:naphthalene catabolic process"/>
    <property type="evidence" value="ECO:0007669"/>
    <property type="project" value="InterPro"/>
</dbReference>